<gene>
    <name evidence="1" type="ORF">WKW80_36150</name>
</gene>
<comment type="caution">
    <text evidence="1">The sequence shown here is derived from an EMBL/GenBank/DDBJ whole genome shotgun (WGS) entry which is preliminary data.</text>
</comment>
<protein>
    <submittedName>
        <fullName evidence="1">Uncharacterized protein</fullName>
    </submittedName>
</protein>
<dbReference type="RefSeq" id="WP_340368391.1">
    <property type="nucleotide sequence ID" value="NZ_JBBKZV010000065.1"/>
</dbReference>
<evidence type="ECO:0000313" key="1">
    <source>
        <dbReference type="EMBL" id="MEJ8827355.1"/>
    </source>
</evidence>
<dbReference type="Proteomes" id="UP001363010">
    <property type="component" value="Unassembled WGS sequence"/>
</dbReference>
<dbReference type="Gene3D" id="3.20.20.60">
    <property type="entry name" value="Phosphoenolpyruvate-binding domains"/>
    <property type="match status" value="1"/>
</dbReference>
<keyword evidence="2" id="KW-1185">Reference proteome</keyword>
<evidence type="ECO:0000313" key="2">
    <source>
        <dbReference type="Proteomes" id="UP001363010"/>
    </source>
</evidence>
<proteinExistence type="predicted"/>
<name>A0ABU8WBL2_9BURK</name>
<dbReference type="InterPro" id="IPR040442">
    <property type="entry name" value="Pyrv_kinase-like_dom_sf"/>
</dbReference>
<sequence length="143" mass="15726">MKIDSGHVDSETMQTGNAQRLVANTQRAKSSVFSGKLCIHPQQVIGFHAALKPFGVEVSCARRVVEVDKDSNELAVQFDGRIVDLHVVLQARQTLTMIGIGGVGRRLLVRRAPFHFRLTAMGRPAHLPTSAYRLMSSHEHGSD</sequence>
<accession>A0ABU8WBL2</accession>
<reference evidence="1 2" key="1">
    <citation type="submission" date="2024-03" db="EMBL/GenBank/DDBJ databases">
        <title>Novel species of the genus Variovorax.</title>
        <authorList>
            <person name="Liu Q."/>
            <person name="Xin Y.-H."/>
        </authorList>
    </citation>
    <scope>NUCLEOTIDE SEQUENCE [LARGE SCALE GENOMIC DNA]</scope>
    <source>
        <strain evidence="1 2">KACC 18501</strain>
    </source>
</reference>
<dbReference type="EMBL" id="JBBKZV010000065">
    <property type="protein sequence ID" value="MEJ8827355.1"/>
    <property type="molecule type" value="Genomic_DNA"/>
</dbReference>
<organism evidence="1 2">
    <name type="scientific">Variovorax humicola</name>
    <dbReference type="NCBI Taxonomy" id="1769758"/>
    <lineage>
        <taxon>Bacteria</taxon>
        <taxon>Pseudomonadati</taxon>
        <taxon>Pseudomonadota</taxon>
        <taxon>Betaproteobacteria</taxon>
        <taxon>Burkholderiales</taxon>
        <taxon>Comamonadaceae</taxon>
        <taxon>Variovorax</taxon>
    </lineage>
</organism>